<dbReference type="EMBL" id="CP022114">
    <property type="protein sequence ID" value="ASG64315.1"/>
    <property type="molecule type" value="Genomic_DNA"/>
</dbReference>
<protein>
    <submittedName>
        <fullName evidence="1">Uncharacterized protein</fullName>
    </submittedName>
</protein>
<proteinExistence type="predicted"/>
<evidence type="ECO:0000313" key="2">
    <source>
        <dbReference type="Proteomes" id="UP000197098"/>
    </source>
</evidence>
<accession>A0A248KKH3</accession>
<sequence length="176" mass="18740">MKGNHLEALKGVQGNKDTSGHGLKDYIFLTGEGKDYTLEARGGQVEEGKTNNLSGVTLYDAAGNVMLGAGINHLEGIIYGDGLSEYPGDTTASWEITLSLDITLDSTDNSQTLQKVILGNIPEGATFSSVDGVTVQYLNIDGNWVYVLTFEEGISDYNGTLTVTLPDGTKTLMTLP</sequence>
<reference evidence="1 2" key="1">
    <citation type="submission" date="2017-06" db="EMBL/GenBank/DDBJ databases">
        <title>Origin of plasmid-mediated fosfomycin resistance gene fosA3.</title>
        <authorList>
            <person name="Ito R."/>
            <person name="Pacey M.P."/>
            <person name="Doi Y."/>
        </authorList>
    </citation>
    <scope>NUCLEOTIDE SEQUENCE [LARGE SCALE GENOMIC DNA]</scope>
    <source>
        <strain evidence="1 2">YDC799</strain>
    </source>
</reference>
<name>A0A248KKH3_9ENTR</name>
<organism evidence="1 2">
    <name type="scientific">Kluyvera genomosp. 3</name>
    <dbReference type="NCBI Taxonomy" id="2774055"/>
    <lineage>
        <taxon>Bacteria</taxon>
        <taxon>Pseudomonadati</taxon>
        <taxon>Pseudomonadota</taxon>
        <taxon>Gammaproteobacteria</taxon>
        <taxon>Enterobacterales</taxon>
        <taxon>Enterobacteriaceae</taxon>
        <taxon>Kluyvera</taxon>
    </lineage>
</organism>
<gene>
    <name evidence="1" type="ORF">CEW81_22800</name>
</gene>
<dbReference type="Proteomes" id="UP000197098">
    <property type="component" value="Chromosome"/>
</dbReference>
<evidence type="ECO:0000313" key="1">
    <source>
        <dbReference type="EMBL" id="ASG64315.1"/>
    </source>
</evidence>
<dbReference type="AlphaFoldDB" id="A0A248KKH3"/>